<dbReference type="EMBL" id="KI966415">
    <property type="protein sequence ID" value="EWC46786.1"/>
    <property type="molecule type" value="Genomic_DNA"/>
</dbReference>
<name>W7HRU8_9PEZI</name>
<evidence type="ECO:0000256" key="1">
    <source>
        <dbReference type="SAM" id="SignalP"/>
    </source>
</evidence>
<dbReference type="AlphaFoldDB" id="W7HRU8"/>
<sequence>MQLKAILAVAAFASLNGQAMGWLTFKPLGGVLAGLPKSNQDGYTTLAYFPVIIRQPTAVPQPPVVGPNLNSASQNADKACAGANGAGSRGLIDSAGNHIACMPMKPGCP</sequence>
<protein>
    <submittedName>
        <fullName evidence="2">Uncharacterized protein</fullName>
    </submittedName>
</protein>
<dbReference type="OrthoDB" id="5359514at2759"/>
<organism evidence="2 3">
    <name type="scientific">Drechslerella stenobrocha 248</name>
    <dbReference type="NCBI Taxonomy" id="1043628"/>
    <lineage>
        <taxon>Eukaryota</taxon>
        <taxon>Fungi</taxon>
        <taxon>Dikarya</taxon>
        <taxon>Ascomycota</taxon>
        <taxon>Pezizomycotina</taxon>
        <taxon>Orbiliomycetes</taxon>
        <taxon>Orbiliales</taxon>
        <taxon>Orbiliaceae</taxon>
        <taxon>Drechslerella</taxon>
    </lineage>
</organism>
<dbReference type="HOGENOM" id="CLU_2209407_0_0_1"/>
<accession>W7HRU8</accession>
<gene>
    <name evidence="2" type="ORF">DRE_04031</name>
</gene>
<feature type="signal peptide" evidence="1">
    <location>
        <begin position="1"/>
        <end position="21"/>
    </location>
</feature>
<evidence type="ECO:0000313" key="3">
    <source>
        <dbReference type="Proteomes" id="UP000024837"/>
    </source>
</evidence>
<feature type="chain" id="PRO_5004893112" evidence="1">
    <location>
        <begin position="22"/>
        <end position="109"/>
    </location>
</feature>
<dbReference type="Proteomes" id="UP000024837">
    <property type="component" value="Unassembled WGS sequence"/>
</dbReference>
<evidence type="ECO:0000313" key="2">
    <source>
        <dbReference type="EMBL" id="EWC46786.1"/>
    </source>
</evidence>
<keyword evidence="3" id="KW-1185">Reference proteome</keyword>
<keyword evidence="1" id="KW-0732">Signal</keyword>
<reference evidence="2 3" key="1">
    <citation type="submission" date="2013-05" db="EMBL/GenBank/DDBJ databases">
        <title>Drechslerella stenobrocha genome reveals carnivorous origination and mechanical trapping mechanism of predatory fungi.</title>
        <authorList>
            <person name="Liu X."/>
            <person name="Zhang W."/>
            <person name="Liu K."/>
        </authorList>
    </citation>
    <scope>NUCLEOTIDE SEQUENCE [LARGE SCALE GENOMIC DNA]</scope>
    <source>
        <strain evidence="2 3">248</strain>
    </source>
</reference>
<proteinExistence type="predicted"/>